<dbReference type="OrthoDB" id="240589at2"/>
<reference evidence="2" key="1">
    <citation type="submission" date="2016-10" db="EMBL/GenBank/DDBJ databases">
        <authorList>
            <person name="Varghese N."/>
            <person name="Submissions S."/>
        </authorList>
    </citation>
    <scope>NUCLEOTIDE SEQUENCE [LARGE SCALE GENOMIC DNA]</scope>
    <source>
        <strain evidence="2">DSM 217</strain>
    </source>
</reference>
<sequence>MGQEIAGAHFTEQDFVEFANRLHEETALLEDWLDSDRFEVSEPTAGFELEAWLVDPRLDPAPEVESLLAGLNDPLVVAELATFNAEINGSPMPLTGDCLSRLATELTATLQRCDRMAQTLGTRLLTIGILPTVRPQHLSLGAMTPRQRYRALNDQIFALRHDRPLRLEIAGRDHLALEWHDVMLEAAATSFQIHLKVTPKEAARVYNASKIISGPMVAISANSPYLFGHDLWDETRIPLFEQAVSPGGPILQERVSFGFRFAERSIMETFRANLERYPVLLPHLMEEEPQALAHLCLHNGTIWRWNRPLIGFDAARRPHLRIEHRVVPAGPTVSDMIANAALYLGAVRDLADQPEPPESRIPFLHTRAAFYACAREGLDARIQWLDGAMLPVTRILREDLLPRARRGLLAAGIDPTEIAHWLGIVERRLETRRTGAGWQRAWVARHGPDMAGLTAAYLEQQDTGRPVHEWALLG</sequence>
<accession>A0A1H2YI85</accession>
<dbReference type="Proteomes" id="UP000198816">
    <property type="component" value="Unassembled WGS sequence"/>
</dbReference>
<protein>
    <submittedName>
        <fullName evidence="1">Gamma-glutamyl:cysteine ligase YbdK, ATP-grasp superfamily</fullName>
    </submittedName>
</protein>
<gene>
    <name evidence="1" type="ORF">SAMN05421783_1139</name>
</gene>
<keyword evidence="1" id="KW-0436">Ligase</keyword>
<dbReference type="RefSeq" id="WP_093033194.1">
    <property type="nucleotide sequence ID" value="NZ_FNNZ01000013.1"/>
</dbReference>
<name>A0A1H2YI85_THIRO</name>
<dbReference type="EMBL" id="FNNZ01000013">
    <property type="protein sequence ID" value="SDX04518.1"/>
    <property type="molecule type" value="Genomic_DNA"/>
</dbReference>
<proteinExistence type="predicted"/>
<dbReference type="GO" id="GO:0004357">
    <property type="term" value="F:glutamate-cysteine ligase activity"/>
    <property type="evidence" value="ECO:0007669"/>
    <property type="project" value="InterPro"/>
</dbReference>
<dbReference type="InterPro" id="IPR014746">
    <property type="entry name" value="Gln_synth/guanido_kin_cat_dom"/>
</dbReference>
<dbReference type="GO" id="GO:0042398">
    <property type="term" value="P:modified amino acid biosynthetic process"/>
    <property type="evidence" value="ECO:0007669"/>
    <property type="project" value="InterPro"/>
</dbReference>
<evidence type="ECO:0000313" key="1">
    <source>
        <dbReference type="EMBL" id="SDX04518.1"/>
    </source>
</evidence>
<dbReference type="PANTHER" id="PTHR36510">
    <property type="entry name" value="GLUTAMATE--CYSTEINE LIGASE 2-RELATED"/>
    <property type="match status" value="1"/>
</dbReference>
<dbReference type="SUPFAM" id="SSF55931">
    <property type="entry name" value="Glutamine synthetase/guanido kinase"/>
    <property type="match status" value="1"/>
</dbReference>
<dbReference type="PIRSF" id="PIRSF012666">
    <property type="entry name" value="UCP012666"/>
    <property type="match status" value="1"/>
</dbReference>
<organism evidence="1 2">
    <name type="scientific">Thiocapsa roseopersicina</name>
    <dbReference type="NCBI Taxonomy" id="1058"/>
    <lineage>
        <taxon>Bacteria</taxon>
        <taxon>Pseudomonadati</taxon>
        <taxon>Pseudomonadota</taxon>
        <taxon>Gammaproteobacteria</taxon>
        <taxon>Chromatiales</taxon>
        <taxon>Chromatiaceae</taxon>
        <taxon>Thiocapsa</taxon>
    </lineage>
</organism>
<dbReference type="STRING" id="1058.SAMN05421783_1139"/>
<dbReference type="AlphaFoldDB" id="A0A1H2YI85"/>
<dbReference type="InterPro" id="IPR050141">
    <property type="entry name" value="GCL_type2/YbdK_subfam"/>
</dbReference>
<dbReference type="PANTHER" id="PTHR36510:SF3">
    <property type="entry name" value="CONSERVED PROTEIN"/>
    <property type="match status" value="1"/>
</dbReference>
<dbReference type="InterPro" id="IPR006336">
    <property type="entry name" value="GCS2"/>
</dbReference>
<dbReference type="Pfam" id="PF04107">
    <property type="entry name" value="GCS2"/>
    <property type="match status" value="1"/>
</dbReference>
<evidence type="ECO:0000313" key="2">
    <source>
        <dbReference type="Proteomes" id="UP000198816"/>
    </source>
</evidence>
<keyword evidence="2" id="KW-1185">Reference proteome</keyword>
<dbReference type="Gene3D" id="3.30.590.20">
    <property type="match status" value="1"/>
</dbReference>
<dbReference type="InterPro" id="IPR016602">
    <property type="entry name" value="UCP012666"/>
</dbReference>